<evidence type="ECO:0000256" key="6">
    <source>
        <dbReference type="SAM" id="MobiDB-lite"/>
    </source>
</evidence>
<dbReference type="GO" id="GO:0000981">
    <property type="term" value="F:DNA-binding transcription factor activity, RNA polymerase II-specific"/>
    <property type="evidence" value="ECO:0007669"/>
    <property type="project" value="InterPro"/>
</dbReference>
<evidence type="ECO:0000313" key="8">
    <source>
        <dbReference type="EMBL" id="EPS42798.1"/>
    </source>
</evidence>
<dbReference type="SMART" id="SM00389">
    <property type="entry name" value="HOX"/>
    <property type="match status" value="1"/>
</dbReference>
<comment type="caution">
    <text evidence="8">The sequence shown here is derived from an EMBL/GenBank/DDBJ whole genome shotgun (WGS) entry which is preliminary data.</text>
</comment>
<dbReference type="SUPFAM" id="SSF46689">
    <property type="entry name" value="Homeodomain-like"/>
    <property type="match status" value="1"/>
</dbReference>
<evidence type="ECO:0000256" key="3">
    <source>
        <dbReference type="ARBA" id="ARBA00023242"/>
    </source>
</evidence>
<comment type="subcellular location">
    <subcellularLocation>
        <location evidence="4 5">Nucleus</location>
    </subcellularLocation>
</comment>
<keyword evidence="2 4" id="KW-0371">Homeobox</keyword>
<feature type="compositionally biased region" description="Polar residues" evidence="6">
    <location>
        <begin position="185"/>
        <end position="201"/>
    </location>
</feature>
<feature type="compositionally biased region" description="Polar residues" evidence="6">
    <location>
        <begin position="569"/>
        <end position="584"/>
    </location>
</feature>
<dbReference type="eggNOG" id="ENOG502SCMP">
    <property type="taxonomic scope" value="Eukaryota"/>
</dbReference>
<dbReference type="PANTHER" id="PTHR24327:SF41">
    <property type="entry name" value="BRAIN-SPECIFIC HOMEOBOX PROTEIN"/>
    <property type="match status" value="1"/>
</dbReference>
<dbReference type="PROSITE" id="PS50071">
    <property type="entry name" value="HOMEOBOX_2"/>
    <property type="match status" value="1"/>
</dbReference>
<keyword evidence="9" id="KW-1185">Reference proteome</keyword>
<dbReference type="InterPro" id="IPR001356">
    <property type="entry name" value="HD"/>
</dbReference>
<name>S8BTH7_DACHA</name>
<feature type="region of interest" description="Disordered" evidence="6">
    <location>
        <begin position="351"/>
        <end position="389"/>
    </location>
</feature>
<feature type="region of interest" description="Disordered" evidence="6">
    <location>
        <begin position="634"/>
        <end position="734"/>
    </location>
</feature>
<feature type="region of interest" description="Disordered" evidence="6">
    <location>
        <begin position="774"/>
        <end position="805"/>
    </location>
</feature>
<feature type="DNA-binding region" description="Homeobox" evidence="4">
    <location>
        <begin position="259"/>
        <end position="318"/>
    </location>
</feature>
<sequence length="805" mass="87604">MNTLNTYPLRLRSRKGSVVPAPMPAPFGDRWATGATASTTQHDPVANDGRFRVEDLAALSPCRWLRKPESLRATGGMGSILHARCRHLRAVTDPMLGSSPISPPTLWRRMTNWLTRLTALGNGLEREAFDLRSLHPLVLPLRSYQDNGAVQYGPIRSKSIRWTAEIGIPTSEPSKALDMEVLPFDNNNNNKGSMPSQSASLSARPDAHGTQAPPAQHLNAPRVPAGSSGPHIETFIGSAYPVIPRFTPPISGPNDEVVKEPRRFKCSREQTLALERLYQQCPKPNQATKRDLAHAINLSPTRVNIWFQNRRHRAKKHKEIQEAKMAQILETAGRERMAKIALGAPMALSESSLSDLETPTSATSTTSSGLPLLTTEFNPSSSEASSPSYTSSKEAAAASLARSIAIASAYAPAFSPTGEPIVSEYHAPAASYDGPPPANYPLDAYDPNFYPVSAFSDWGSNYTSSVAYTPTPAGQAEDPFEFDKLSALNSPYPNAAMSGVPPVFHDDYSAFAAAVQMNAMPKTINMSLKSKAMIPNGLVLKNNGATERPSLPRVATCPDLSNIENLSMQQSQRPMHTASETSSPILECGPKFPAPSMERSQSCTERPSLQQEIALRRLRPMPPSLLPNARAQRVLHGKASVPQSPLRSGHGTPLPTPPSDADFATAAMKHKLNRKPSDLCKEHSPEVPDLESDAGYEDVPSKRNLASPPPTPETAGLAQAAGPYKEEGSDQQYASFTKMLEQSSPIVTANGFHDHSNYHQPSVESWIHGHPQHYWAPEHGNPHGPMNFEIPHQSQQVYGMHNNQQ</sequence>
<dbReference type="GO" id="GO:0005634">
    <property type="term" value="C:nucleus"/>
    <property type="evidence" value="ECO:0007669"/>
    <property type="project" value="UniProtKB-SubCell"/>
</dbReference>
<dbReference type="InterPro" id="IPR009057">
    <property type="entry name" value="Homeodomain-like_sf"/>
</dbReference>
<gene>
    <name evidence="8" type="ORF">H072_3160</name>
</gene>
<dbReference type="PROSITE" id="PS00027">
    <property type="entry name" value="HOMEOBOX_1"/>
    <property type="match status" value="1"/>
</dbReference>
<feature type="compositionally biased region" description="Basic and acidic residues" evidence="6">
    <location>
        <begin position="675"/>
        <end position="686"/>
    </location>
</feature>
<evidence type="ECO:0000256" key="2">
    <source>
        <dbReference type="ARBA" id="ARBA00023155"/>
    </source>
</evidence>
<keyword evidence="1 4" id="KW-0238">DNA-binding</keyword>
<reference evidence="9" key="2">
    <citation type="submission" date="2013-04" db="EMBL/GenBank/DDBJ databases">
        <title>Genomic mechanisms accounting for the adaptation to parasitism in nematode-trapping fungi.</title>
        <authorList>
            <person name="Ahren D.G."/>
        </authorList>
    </citation>
    <scope>NUCLEOTIDE SEQUENCE [LARGE SCALE GENOMIC DNA]</scope>
    <source>
        <strain evidence="9">CBS 200.50</strain>
    </source>
</reference>
<feature type="compositionally biased region" description="Polar residues" evidence="6">
    <location>
        <begin position="792"/>
        <end position="805"/>
    </location>
</feature>
<dbReference type="AlphaFoldDB" id="S8BTH7"/>
<dbReference type="OrthoDB" id="6159439at2759"/>
<feature type="compositionally biased region" description="Polar residues" evidence="6">
    <location>
        <begin position="598"/>
        <end position="608"/>
    </location>
</feature>
<feature type="region of interest" description="Disordered" evidence="6">
    <location>
        <begin position="183"/>
        <end position="225"/>
    </location>
</feature>
<proteinExistence type="predicted"/>
<keyword evidence="3 4" id="KW-0539">Nucleus</keyword>
<dbReference type="InterPro" id="IPR017970">
    <property type="entry name" value="Homeobox_CS"/>
</dbReference>
<protein>
    <recommendedName>
        <fullName evidence="7">Homeobox domain-containing protein</fullName>
    </recommendedName>
</protein>
<evidence type="ECO:0000256" key="4">
    <source>
        <dbReference type="PROSITE-ProRule" id="PRU00108"/>
    </source>
</evidence>
<evidence type="ECO:0000259" key="7">
    <source>
        <dbReference type="PROSITE" id="PS50071"/>
    </source>
</evidence>
<dbReference type="CDD" id="cd00086">
    <property type="entry name" value="homeodomain"/>
    <property type="match status" value="1"/>
</dbReference>
<dbReference type="EMBL" id="AQGS01000096">
    <property type="protein sequence ID" value="EPS42798.1"/>
    <property type="molecule type" value="Genomic_DNA"/>
</dbReference>
<dbReference type="STRING" id="1284197.S8BTH7"/>
<feature type="region of interest" description="Disordered" evidence="6">
    <location>
        <begin position="569"/>
        <end position="608"/>
    </location>
</feature>
<dbReference type="InterPro" id="IPR050460">
    <property type="entry name" value="Distal-less_Homeobox_TF"/>
</dbReference>
<accession>S8BTH7</accession>
<dbReference type="Pfam" id="PF00046">
    <property type="entry name" value="Homeodomain"/>
    <property type="match status" value="1"/>
</dbReference>
<dbReference type="Proteomes" id="UP000015100">
    <property type="component" value="Unassembled WGS sequence"/>
</dbReference>
<dbReference type="HOGENOM" id="CLU_018933_0_0_1"/>
<dbReference type="Gene3D" id="1.10.10.60">
    <property type="entry name" value="Homeodomain-like"/>
    <property type="match status" value="1"/>
</dbReference>
<organism evidence="8 9">
    <name type="scientific">Dactylellina haptotyla (strain CBS 200.50)</name>
    <name type="common">Nematode-trapping fungus</name>
    <name type="synonym">Monacrosporium haptotylum</name>
    <dbReference type="NCBI Taxonomy" id="1284197"/>
    <lineage>
        <taxon>Eukaryota</taxon>
        <taxon>Fungi</taxon>
        <taxon>Dikarya</taxon>
        <taxon>Ascomycota</taxon>
        <taxon>Pezizomycotina</taxon>
        <taxon>Orbiliomycetes</taxon>
        <taxon>Orbiliales</taxon>
        <taxon>Orbiliaceae</taxon>
        <taxon>Dactylellina</taxon>
    </lineage>
</organism>
<reference evidence="8 9" key="1">
    <citation type="journal article" date="2013" name="PLoS Genet.">
        <title>Genomic mechanisms accounting for the adaptation to parasitism in nematode-trapping fungi.</title>
        <authorList>
            <person name="Meerupati T."/>
            <person name="Andersson K.M."/>
            <person name="Friman E."/>
            <person name="Kumar D."/>
            <person name="Tunlid A."/>
            <person name="Ahren D."/>
        </authorList>
    </citation>
    <scope>NUCLEOTIDE SEQUENCE [LARGE SCALE GENOMIC DNA]</scope>
    <source>
        <strain evidence="8 9">CBS 200.50</strain>
    </source>
</reference>
<feature type="compositionally biased region" description="Low complexity" evidence="6">
    <location>
        <begin position="356"/>
        <end position="389"/>
    </location>
</feature>
<feature type="domain" description="Homeobox" evidence="7">
    <location>
        <begin position="257"/>
        <end position="317"/>
    </location>
</feature>
<dbReference type="OMA" id="MLEQSSP"/>
<evidence type="ECO:0000256" key="5">
    <source>
        <dbReference type="RuleBase" id="RU000682"/>
    </source>
</evidence>
<dbReference type="GO" id="GO:0000978">
    <property type="term" value="F:RNA polymerase II cis-regulatory region sequence-specific DNA binding"/>
    <property type="evidence" value="ECO:0007669"/>
    <property type="project" value="TreeGrafter"/>
</dbReference>
<evidence type="ECO:0000313" key="9">
    <source>
        <dbReference type="Proteomes" id="UP000015100"/>
    </source>
</evidence>
<evidence type="ECO:0000256" key="1">
    <source>
        <dbReference type="ARBA" id="ARBA00023125"/>
    </source>
</evidence>
<dbReference type="PANTHER" id="PTHR24327">
    <property type="entry name" value="HOMEOBOX PROTEIN"/>
    <property type="match status" value="1"/>
</dbReference>